<dbReference type="PROSITE" id="PS51354">
    <property type="entry name" value="GLUTAREDOXIN_2"/>
    <property type="match status" value="1"/>
</dbReference>
<evidence type="ECO:0000313" key="2">
    <source>
        <dbReference type="EMBL" id="RLE48460.1"/>
    </source>
</evidence>
<reference evidence="4 5" key="1">
    <citation type="submission" date="2018-06" db="EMBL/GenBank/DDBJ databases">
        <title>Extensive metabolic versatility and redundancy in microbially diverse, dynamic hydrothermal sediments.</title>
        <authorList>
            <person name="Dombrowski N."/>
            <person name="Teske A."/>
            <person name="Baker B.J."/>
        </authorList>
    </citation>
    <scope>NUCLEOTIDE SEQUENCE [LARGE SCALE GENOMIC DNA]</scope>
    <source>
        <strain evidence="3">B34_G17</strain>
        <strain evidence="2">B66_G16</strain>
    </source>
</reference>
<dbReference type="Gene3D" id="3.40.30.10">
    <property type="entry name" value="Glutaredoxin"/>
    <property type="match status" value="1"/>
</dbReference>
<dbReference type="SUPFAM" id="SSF52833">
    <property type="entry name" value="Thioredoxin-like"/>
    <property type="match status" value="1"/>
</dbReference>
<evidence type="ECO:0000313" key="4">
    <source>
        <dbReference type="Proteomes" id="UP000272051"/>
    </source>
</evidence>
<dbReference type="EMBL" id="QMQV01000074">
    <property type="protein sequence ID" value="RLE48460.1"/>
    <property type="molecule type" value="Genomic_DNA"/>
</dbReference>
<accession>A0A497EXK7</accession>
<dbReference type="Pfam" id="PF00462">
    <property type="entry name" value="Glutaredoxin"/>
    <property type="match status" value="1"/>
</dbReference>
<protein>
    <recommendedName>
        <fullName evidence="1">Glutaredoxin domain-containing protein</fullName>
    </recommendedName>
</protein>
<comment type="caution">
    <text evidence="3">The sequence shown here is derived from an EMBL/GenBank/DDBJ whole genome shotgun (WGS) entry which is preliminary data.</text>
</comment>
<dbReference type="Proteomes" id="UP000278475">
    <property type="component" value="Unassembled WGS sequence"/>
</dbReference>
<evidence type="ECO:0000259" key="1">
    <source>
        <dbReference type="Pfam" id="PF00462"/>
    </source>
</evidence>
<evidence type="ECO:0000313" key="3">
    <source>
        <dbReference type="EMBL" id="RLE51859.1"/>
    </source>
</evidence>
<proteinExistence type="predicted"/>
<organism evidence="3 4">
    <name type="scientific">Thermoproteota archaeon</name>
    <dbReference type="NCBI Taxonomy" id="2056631"/>
    <lineage>
        <taxon>Archaea</taxon>
        <taxon>Thermoproteota</taxon>
    </lineage>
</organism>
<dbReference type="InterPro" id="IPR036249">
    <property type="entry name" value="Thioredoxin-like_sf"/>
</dbReference>
<dbReference type="Proteomes" id="UP000272051">
    <property type="component" value="Unassembled WGS sequence"/>
</dbReference>
<dbReference type="EMBL" id="QMQX01000081">
    <property type="protein sequence ID" value="RLE51859.1"/>
    <property type="molecule type" value="Genomic_DNA"/>
</dbReference>
<evidence type="ECO:0000313" key="5">
    <source>
        <dbReference type="Proteomes" id="UP000278475"/>
    </source>
</evidence>
<dbReference type="InterPro" id="IPR002109">
    <property type="entry name" value="Glutaredoxin"/>
</dbReference>
<sequence>MKKVELFKTPTCVKCPITKKLLAKILSEKGLSYEDYVVERDVTQDSDAMAELLMLNALTTPVVRFGDIVLYEEDAVKEDKLREVLRAAGAPV</sequence>
<feature type="domain" description="Glutaredoxin" evidence="1">
    <location>
        <begin position="4"/>
        <end position="67"/>
    </location>
</feature>
<dbReference type="AlphaFoldDB" id="A0A497EXK7"/>
<name>A0A497EXK7_9CREN</name>
<gene>
    <name evidence="2" type="ORF">DRJ31_07220</name>
    <name evidence="3" type="ORF">DRJ33_05025</name>
</gene>